<proteinExistence type="predicted"/>
<name>A0ACB9SSR1_HOLOL</name>
<sequence>MQAITRHIHPYRNFKLFKLLRRTYSSSIKITKINCDKNLKVWFPIATKLLNQRISVLVSNRTTSNIPEIQLVDSIKFEKVCEETLESLTEYFEELVENETHLKSADINYSDGVLTVNFGDPYGTYVINRQSPNKQIWLSSPVSGPKRYDFVSDGEYWLYKHDGKTLHQLLQTEISNIVTNKVDFAKCLHSRIN</sequence>
<protein>
    <submittedName>
        <fullName evidence="1">Frataxin</fullName>
    </submittedName>
</protein>
<organism evidence="1 2">
    <name type="scientific">Holotrichia oblita</name>
    <name type="common">Chafer beetle</name>
    <dbReference type="NCBI Taxonomy" id="644536"/>
    <lineage>
        <taxon>Eukaryota</taxon>
        <taxon>Metazoa</taxon>
        <taxon>Ecdysozoa</taxon>
        <taxon>Arthropoda</taxon>
        <taxon>Hexapoda</taxon>
        <taxon>Insecta</taxon>
        <taxon>Pterygota</taxon>
        <taxon>Neoptera</taxon>
        <taxon>Endopterygota</taxon>
        <taxon>Coleoptera</taxon>
        <taxon>Polyphaga</taxon>
        <taxon>Scarabaeiformia</taxon>
        <taxon>Scarabaeidae</taxon>
        <taxon>Melolonthinae</taxon>
        <taxon>Holotrichia</taxon>
    </lineage>
</organism>
<comment type="caution">
    <text evidence="1">The sequence shown here is derived from an EMBL/GenBank/DDBJ whole genome shotgun (WGS) entry which is preliminary data.</text>
</comment>
<dbReference type="EMBL" id="CM043021">
    <property type="protein sequence ID" value="KAI4457524.1"/>
    <property type="molecule type" value="Genomic_DNA"/>
</dbReference>
<reference evidence="1" key="1">
    <citation type="submission" date="2022-04" db="EMBL/GenBank/DDBJ databases">
        <title>Chromosome-scale genome assembly of Holotrichia oblita Faldermann.</title>
        <authorList>
            <person name="Rongchong L."/>
        </authorList>
    </citation>
    <scope>NUCLEOTIDE SEQUENCE</scope>
    <source>
        <strain evidence="1">81SQS9</strain>
    </source>
</reference>
<evidence type="ECO:0000313" key="2">
    <source>
        <dbReference type="Proteomes" id="UP001056778"/>
    </source>
</evidence>
<evidence type="ECO:0000313" key="1">
    <source>
        <dbReference type="EMBL" id="KAI4457524.1"/>
    </source>
</evidence>
<accession>A0ACB9SSR1</accession>
<keyword evidence="2" id="KW-1185">Reference proteome</keyword>
<gene>
    <name evidence="1" type="ORF">MML48_7g00017472</name>
</gene>
<dbReference type="Proteomes" id="UP001056778">
    <property type="component" value="Chromosome 7"/>
</dbReference>